<proteinExistence type="predicted"/>
<dbReference type="STRING" id="696762.PFRI_38380"/>
<dbReference type="Pfam" id="PF13692">
    <property type="entry name" value="Glyco_trans_1_4"/>
    <property type="match status" value="1"/>
</dbReference>
<dbReference type="GO" id="GO:0102710">
    <property type="term" value="F:D-inositol-3-phosphate glycosyltransferase activity"/>
    <property type="evidence" value="ECO:0007669"/>
    <property type="project" value="UniProtKB-EC"/>
</dbReference>
<dbReference type="SUPFAM" id="SSF53756">
    <property type="entry name" value="UDP-Glycosyltransferase/glycogen phosphorylase"/>
    <property type="match status" value="1"/>
</dbReference>
<dbReference type="AlphaFoldDB" id="A0A1L9NRX9"/>
<protein>
    <submittedName>
        <fullName evidence="3">D-inositol 3-phosphate glycosyltransferase</fullName>
        <ecNumber evidence="3">2.4.1.250</ecNumber>
    </submittedName>
</protein>
<dbReference type="OrthoDB" id="9783380at2"/>
<dbReference type="EC" id="2.4.1.250" evidence="3"/>
<dbReference type="Gene3D" id="3.40.50.2000">
    <property type="entry name" value="Glycogen Phosphorylase B"/>
    <property type="match status" value="2"/>
</dbReference>
<dbReference type="PANTHER" id="PTHR46401:SF2">
    <property type="entry name" value="GLYCOSYLTRANSFERASE WBBK-RELATED"/>
    <property type="match status" value="1"/>
</dbReference>
<dbReference type="EMBL" id="MLCB01000210">
    <property type="protein sequence ID" value="OJI91932.1"/>
    <property type="molecule type" value="Genomic_DNA"/>
</dbReference>
<dbReference type="Pfam" id="PF13439">
    <property type="entry name" value="Glyco_transf_4"/>
    <property type="match status" value="1"/>
</dbReference>
<evidence type="ECO:0000259" key="2">
    <source>
        <dbReference type="Pfam" id="PF13439"/>
    </source>
</evidence>
<comment type="caution">
    <text evidence="3">The sequence shown here is derived from an EMBL/GenBank/DDBJ whole genome shotgun (WGS) entry which is preliminary data.</text>
</comment>
<evidence type="ECO:0000313" key="4">
    <source>
        <dbReference type="Proteomes" id="UP000184514"/>
    </source>
</evidence>
<reference evidence="3 4" key="1">
    <citation type="submission" date="2016-10" db="EMBL/GenBank/DDBJ databases">
        <title>Genome sequence of Planktotalea frisia SH6-1.</title>
        <authorList>
            <person name="Poehlein A."/>
            <person name="Bakenhus I."/>
            <person name="Voget S."/>
            <person name="Brinkhoff T."/>
            <person name="Simon M."/>
        </authorList>
    </citation>
    <scope>NUCLEOTIDE SEQUENCE [LARGE SCALE GENOMIC DNA]</scope>
    <source>
        <strain evidence="3 4">SH6-1</strain>
    </source>
</reference>
<organism evidence="3 4">
    <name type="scientific">Planktotalea frisia</name>
    <dbReference type="NCBI Taxonomy" id="696762"/>
    <lineage>
        <taxon>Bacteria</taxon>
        <taxon>Pseudomonadati</taxon>
        <taxon>Pseudomonadota</taxon>
        <taxon>Alphaproteobacteria</taxon>
        <taxon>Rhodobacterales</taxon>
        <taxon>Paracoccaceae</taxon>
        <taxon>Planktotalea</taxon>
    </lineage>
</organism>
<dbReference type="InterPro" id="IPR028098">
    <property type="entry name" value="Glyco_trans_4-like_N"/>
</dbReference>
<dbReference type="CDD" id="cd03801">
    <property type="entry name" value="GT4_PimA-like"/>
    <property type="match status" value="1"/>
</dbReference>
<gene>
    <name evidence="3" type="primary">mshA_3</name>
    <name evidence="3" type="ORF">PFRI_38380</name>
</gene>
<evidence type="ECO:0000256" key="1">
    <source>
        <dbReference type="ARBA" id="ARBA00022679"/>
    </source>
</evidence>
<dbReference type="Proteomes" id="UP000184514">
    <property type="component" value="Unassembled WGS sequence"/>
</dbReference>
<feature type="domain" description="Glycosyltransferase subfamily 4-like N-terminal" evidence="2">
    <location>
        <begin position="11"/>
        <end position="124"/>
    </location>
</feature>
<keyword evidence="3" id="KW-0328">Glycosyltransferase</keyword>
<keyword evidence="4" id="KW-1185">Reference proteome</keyword>
<accession>A0A1L9NRX9</accession>
<dbReference type="RefSeq" id="WP_072632314.1">
    <property type="nucleotide sequence ID" value="NZ_MLCB01000210.1"/>
</dbReference>
<dbReference type="GO" id="GO:0009103">
    <property type="term" value="P:lipopolysaccharide biosynthetic process"/>
    <property type="evidence" value="ECO:0007669"/>
    <property type="project" value="TreeGrafter"/>
</dbReference>
<evidence type="ECO:0000313" key="3">
    <source>
        <dbReference type="EMBL" id="OJI91932.1"/>
    </source>
</evidence>
<name>A0A1L9NRX9_9RHOB</name>
<dbReference type="PANTHER" id="PTHR46401">
    <property type="entry name" value="GLYCOSYLTRANSFERASE WBBK-RELATED"/>
    <property type="match status" value="1"/>
</dbReference>
<keyword evidence="1 3" id="KW-0808">Transferase</keyword>
<sequence>MKRLIARIRRSIWNLARLFSYGLFRREFETPIAQWAPDIVHAHDTMALLAAYHAAQRCGAKLIFDSHELETHRNPPQLWINRLQTRKIEAKYLPQAARVITVGQKIADHLKHEYAIEYPAVIYNSPPVGNWPIPKKWQRGVRSDVRQEAGLSADTVLMVYTGNIAINRGLEETIKGLALYQDEHPTRPLIHLAVVGRAVDSTLSALKALATAHGMEERLHFLPPVAANDVTRFISSASLAVIPILPETLSYQYAMPNKLFEAMLAGLPILGTDLAEMGPFIRRHALGETYDSRSTTEFSQSLKVLLDPTDPSTVPDAERYSKLAEQFGWEHQSERLLDVYKKVLD</sequence>